<dbReference type="AlphaFoldDB" id="A0AAD8NEX5"/>
<proteinExistence type="predicted"/>
<reference evidence="1" key="1">
    <citation type="journal article" date="2023" name="bioRxiv">
        <title>Improved chromosome-level genome assembly for marigold (Tagetes erecta).</title>
        <authorList>
            <person name="Jiang F."/>
            <person name="Yuan L."/>
            <person name="Wang S."/>
            <person name="Wang H."/>
            <person name="Xu D."/>
            <person name="Wang A."/>
            <person name="Fan W."/>
        </authorList>
    </citation>
    <scope>NUCLEOTIDE SEQUENCE</scope>
    <source>
        <strain evidence="1">WSJ</strain>
        <tissue evidence="1">Leaf</tissue>
    </source>
</reference>
<protein>
    <submittedName>
        <fullName evidence="1">Uncharacterized protein</fullName>
    </submittedName>
</protein>
<dbReference type="Proteomes" id="UP001229421">
    <property type="component" value="Unassembled WGS sequence"/>
</dbReference>
<comment type="caution">
    <text evidence="1">The sequence shown here is derived from an EMBL/GenBank/DDBJ whole genome shotgun (WGS) entry which is preliminary data.</text>
</comment>
<organism evidence="1 2">
    <name type="scientific">Tagetes erecta</name>
    <name type="common">African marigold</name>
    <dbReference type="NCBI Taxonomy" id="13708"/>
    <lineage>
        <taxon>Eukaryota</taxon>
        <taxon>Viridiplantae</taxon>
        <taxon>Streptophyta</taxon>
        <taxon>Embryophyta</taxon>
        <taxon>Tracheophyta</taxon>
        <taxon>Spermatophyta</taxon>
        <taxon>Magnoliopsida</taxon>
        <taxon>eudicotyledons</taxon>
        <taxon>Gunneridae</taxon>
        <taxon>Pentapetalae</taxon>
        <taxon>asterids</taxon>
        <taxon>campanulids</taxon>
        <taxon>Asterales</taxon>
        <taxon>Asteraceae</taxon>
        <taxon>Asteroideae</taxon>
        <taxon>Heliantheae alliance</taxon>
        <taxon>Tageteae</taxon>
        <taxon>Tagetes</taxon>
    </lineage>
</organism>
<dbReference type="EMBL" id="JAUHHV010000012">
    <property type="protein sequence ID" value="KAK1406292.1"/>
    <property type="molecule type" value="Genomic_DNA"/>
</dbReference>
<accession>A0AAD8NEX5</accession>
<evidence type="ECO:0000313" key="1">
    <source>
        <dbReference type="EMBL" id="KAK1406292.1"/>
    </source>
</evidence>
<keyword evidence="2" id="KW-1185">Reference proteome</keyword>
<sequence>MKKPEKKGFAGMDEDVIRGLNTSLANELSMVKTKLMNVEERERHRESEMEDLSRIVLDQQVLIKKLLVELNEVKKEMKVGIPDSETEINEMIRRRELE</sequence>
<gene>
    <name evidence="1" type="ORF">QVD17_41585</name>
</gene>
<name>A0AAD8NEX5_TARER</name>
<evidence type="ECO:0000313" key="2">
    <source>
        <dbReference type="Proteomes" id="UP001229421"/>
    </source>
</evidence>